<feature type="domain" description="CxC2-like cysteine cluster KDZ transposase-associated" evidence="2">
    <location>
        <begin position="102"/>
        <end position="211"/>
    </location>
</feature>
<keyword evidence="4" id="KW-1185">Reference proteome</keyword>
<dbReference type="InterPro" id="IPR040521">
    <property type="entry name" value="KDZ"/>
</dbReference>
<name>A0A2H3J8I7_WOLCO</name>
<accession>A0A2H3J8I7</accession>
<dbReference type="AlphaFoldDB" id="A0A2H3J8I7"/>
<proteinExistence type="predicted"/>
<reference evidence="3 4" key="1">
    <citation type="journal article" date="2012" name="Science">
        <title>The Paleozoic origin of enzymatic lignin decomposition reconstructed from 31 fungal genomes.</title>
        <authorList>
            <person name="Floudas D."/>
            <person name="Binder M."/>
            <person name="Riley R."/>
            <person name="Barry K."/>
            <person name="Blanchette R.A."/>
            <person name="Henrissat B."/>
            <person name="Martinez A.T."/>
            <person name="Otillar R."/>
            <person name="Spatafora J.W."/>
            <person name="Yadav J.S."/>
            <person name="Aerts A."/>
            <person name="Benoit I."/>
            <person name="Boyd A."/>
            <person name="Carlson A."/>
            <person name="Copeland A."/>
            <person name="Coutinho P.M."/>
            <person name="de Vries R.P."/>
            <person name="Ferreira P."/>
            <person name="Findley K."/>
            <person name="Foster B."/>
            <person name="Gaskell J."/>
            <person name="Glotzer D."/>
            <person name="Gorecki P."/>
            <person name="Heitman J."/>
            <person name="Hesse C."/>
            <person name="Hori C."/>
            <person name="Igarashi K."/>
            <person name="Jurgens J.A."/>
            <person name="Kallen N."/>
            <person name="Kersten P."/>
            <person name="Kohler A."/>
            <person name="Kuees U."/>
            <person name="Kumar T.K.A."/>
            <person name="Kuo A."/>
            <person name="LaButti K."/>
            <person name="Larrondo L.F."/>
            <person name="Lindquist E."/>
            <person name="Ling A."/>
            <person name="Lombard V."/>
            <person name="Lucas S."/>
            <person name="Lundell T."/>
            <person name="Martin R."/>
            <person name="McLaughlin D.J."/>
            <person name="Morgenstern I."/>
            <person name="Morin E."/>
            <person name="Murat C."/>
            <person name="Nagy L.G."/>
            <person name="Nolan M."/>
            <person name="Ohm R.A."/>
            <person name="Patyshakuliyeva A."/>
            <person name="Rokas A."/>
            <person name="Ruiz-Duenas F.J."/>
            <person name="Sabat G."/>
            <person name="Salamov A."/>
            <person name="Samejima M."/>
            <person name="Schmutz J."/>
            <person name="Slot J.C."/>
            <person name="St John F."/>
            <person name="Stenlid J."/>
            <person name="Sun H."/>
            <person name="Sun S."/>
            <person name="Syed K."/>
            <person name="Tsang A."/>
            <person name="Wiebenga A."/>
            <person name="Young D."/>
            <person name="Pisabarro A."/>
            <person name="Eastwood D.C."/>
            <person name="Martin F."/>
            <person name="Cullen D."/>
            <person name="Grigoriev I.V."/>
            <person name="Hibbett D.S."/>
        </authorList>
    </citation>
    <scope>NUCLEOTIDE SEQUENCE [LARGE SCALE GENOMIC DNA]</scope>
    <source>
        <strain evidence="3 4">MD-104</strain>
    </source>
</reference>
<feature type="region of interest" description="Disordered" evidence="1">
    <location>
        <begin position="699"/>
        <end position="718"/>
    </location>
</feature>
<dbReference type="Pfam" id="PF18803">
    <property type="entry name" value="CxC2"/>
    <property type="match status" value="1"/>
</dbReference>
<dbReference type="Proteomes" id="UP000218811">
    <property type="component" value="Unassembled WGS sequence"/>
</dbReference>
<feature type="non-terminal residue" evidence="3">
    <location>
        <position position="1"/>
    </location>
</feature>
<dbReference type="InterPro" id="IPR041457">
    <property type="entry name" value="CxC2_KDZ-assoc"/>
</dbReference>
<gene>
    <name evidence="3" type="ORF">WOLCODRAFT_62822</name>
</gene>
<feature type="compositionally biased region" description="Acidic residues" evidence="1">
    <location>
        <begin position="699"/>
        <end position="713"/>
    </location>
</feature>
<protein>
    <recommendedName>
        <fullName evidence="2">CxC2-like cysteine cluster KDZ transposase-associated domain-containing protein</fullName>
    </recommendedName>
</protein>
<organism evidence="3 4">
    <name type="scientific">Wolfiporia cocos (strain MD-104)</name>
    <name type="common">Brown rot fungus</name>
    <dbReference type="NCBI Taxonomy" id="742152"/>
    <lineage>
        <taxon>Eukaryota</taxon>
        <taxon>Fungi</taxon>
        <taxon>Dikarya</taxon>
        <taxon>Basidiomycota</taxon>
        <taxon>Agaricomycotina</taxon>
        <taxon>Agaricomycetes</taxon>
        <taxon>Polyporales</taxon>
        <taxon>Phaeolaceae</taxon>
        <taxon>Wolfiporia</taxon>
    </lineage>
</organism>
<dbReference type="EMBL" id="KB467831">
    <property type="protein sequence ID" value="PCH33958.1"/>
    <property type="molecule type" value="Genomic_DNA"/>
</dbReference>
<sequence length="958" mass="108661">SGCQPPSVRMKQFLDEWATPAQRALLMREHAPVLTQECVGCVSSQSRSPSGSLDLGVLYRCINCYHADVLCARCIVKDHTTNPFHRIERWDVDAQFWRPAELSELGLVVPLGHNGKACPQAVGARLLTLVHEHGIGSVKIDFCRCRELNTPFAKAEPLQLIEFWLFPASWTKPVTVFTMHVMQDFHKLSLQAQMSAHDYITYLRRTTDDIGIDDVTDRYREFLTAQQEYTFLQATKRAGIRPSANLPARSLAVWCPACPQPNINMDPGWKQHAKDKRFLDALFHTVDGNFHQNMCEKPSDPNDRPLTKGAAYFADEDDCARFLARAETVAHEESTCHKFGAMGYGGHWSKVSGTVGLMCARHMFVLPAGGVDLQKGERFANVDCAMLSGLQPWMDLLLHISGYDINCQYAINFDKRMAKAREHLAEYNSIISADFPETERRVGKLHECAHKALCQFLFSFYLLPSVGMTDGEASERVWAVLNALGARTHEMTAGHRHDIINDHHSDMNMKRAHSMARDLAGKYREALVQNEAAVNHLRKLEASAQASGFPLDNWREEEGDFLARVVDVKQHKGLKNPYEPRKTKGESRDMPSQLEQATELKMQVKDANEYGLISSIEEGIALQEMRVSLLHDMNRSPLSEVDAAVVEEKLRQLWARAEDWETHCTQFISPVVEVALKEEGRDGMTNPDVYDVDVEDLMDDDLDDDEDSDDEPATESQVSAVEALTSLSIDLPSSYDAALLAHLKFSKLAAVERSLREGQANDALDQVRTHLITKYAYRKGKEKVSGQKANAQANRNIRCQTELINKAAWEYRRARGAILKLGLPDKDSSCRELCAGDLSLFAMRSDDTHLGDSRRSPLWLWEDVSFAAELGESAWKDYMEEAVRVHWFRSSARCSRWCEELALLEEEMRQTVRFFKFERRRWLRHATEKERSGEHGYASYARKYVNCSIVNILALKWV</sequence>
<evidence type="ECO:0000256" key="1">
    <source>
        <dbReference type="SAM" id="MobiDB-lite"/>
    </source>
</evidence>
<dbReference type="PANTHER" id="PTHR33096">
    <property type="entry name" value="CXC2 DOMAIN-CONTAINING PROTEIN"/>
    <property type="match status" value="1"/>
</dbReference>
<evidence type="ECO:0000259" key="2">
    <source>
        <dbReference type="Pfam" id="PF18803"/>
    </source>
</evidence>
<dbReference type="OMA" id="TCHKFGA"/>
<evidence type="ECO:0000313" key="4">
    <source>
        <dbReference type="Proteomes" id="UP000218811"/>
    </source>
</evidence>
<evidence type="ECO:0000313" key="3">
    <source>
        <dbReference type="EMBL" id="PCH33958.1"/>
    </source>
</evidence>
<dbReference type="Pfam" id="PF18758">
    <property type="entry name" value="KDZ"/>
    <property type="match status" value="1"/>
</dbReference>
<dbReference type="PANTHER" id="PTHR33096:SF1">
    <property type="entry name" value="CXC1-LIKE CYSTEINE CLUSTER ASSOCIATED WITH KDZ TRANSPOSASES DOMAIN-CONTAINING PROTEIN"/>
    <property type="match status" value="1"/>
</dbReference>
<dbReference type="OrthoDB" id="2742161at2759"/>